<keyword evidence="3" id="KW-0479">Metal-binding</keyword>
<name>A0A212JWK1_9DELT</name>
<dbReference type="InterPro" id="IPR050748">
    <property type="entry name" value="Glycosyltrans_8_dom-fam"/>
</dbReference>
<dbReference type="InterPro" id="IPR007833">
    <property type="entry name" value="Capsule_polysaccharide_synth"/>
</dbReference>
<dbReference type="Gene3D" id="3.90.550.10">
    <property type="entry name" value="Spore Coat Polysaccharide Biosynthesis Protein SpsA, Chain A"/>
    <property type="match status" value="1"/>
</dbReference>
<dbReference type="GO" id="GO:0046872">
    <property type="term" value="F:metal ion binding"/>
    <property type="evidence" value="ECO:0007669"/>
    <property type="project" value="UniProtKB-KW"/>
</dbReference>
<dbReference type="EMBL" id="FLUQ01000002">
    <property type="protein sequence ID" value="SBW03831.1"/>
    <property type="molecule type" value="Genomic_DNA"/>
</dbReference>
<dbReference type="CDD" id="cd16440">
    <property type="entry name" value="beta_Kdo_transferase_KpsC_1"/>
    <property type="match status" value="1"/>
</dbReference>
<dbReference type="EC" id="2.4.1.58" evidence="5"/>
<evidence type="ECO:0000256" key="1">
    <source>
        <dbReference type="ARBA" id="ARBA00022676"/>
    </source>
</evidence>
<dbReference type="InterPro" id="IPR029044">
    <property type="entry name" value="Nucleotide-diphossugar_trans"/>
</dbReference>
<reference evidence="5" key="1">
    <citation type="submission" date="2016-04" db="EMBL/GenBank/DDBJ databases">
        <authorList>
            <person name="Evans L.H."/>
            <person name="Alamgir A."/>
            <person name="Owens N."/>
            <person name="Weber N.D."/>
            <person name="Virtaneva K."/>
            <person name="Barbian K."/>
            <person name="Babar A."/>
            <person name="Rosenke K."/>
        </authorList>
    </citation>
    <scope>NUCLEOTIDE SEQUENCE</scope>
    <source>
        <strain evidence="5">86</strain>
    </source>
</reference>
<feature type="region of interest" description="Disordered" evidence="4">
    <location>
        <begin position="294"/>
        <end position="332"/>
    </location>
</feature>
<sequence>MGHMHIVFTPNRAYLPYCAVAAASICRHLRTGERVTFHILHGGDIQKKDRREFSANLANFHDAFTAEFIAVNDFHDFSRRASELSVQTPAAYYRLYIPDLFPDLERVLYLDADLVACRSLEELYELDIEGFVLAGVEDAYATAQAQRLSLQEGTLYVNGGVLLWNMREIDRKRFHEDLSALLDGNLRCVMNAADQDMLNILFHGRTKRLDPRWNVQLQSSTDALNTALLLCGAHNSMPEKLCRLSLAQPYLIHYAVGGKPWVVGKRGEALYEHWFANAKMTGYYNEHWKRLEADGPPAGTRRAPEEPQTPDSVRAGQNGRSCAKVPPASPAPVGDAAKDACINALALRHATRRAALSFDMESVFTRPATRIGSDMLPGFFGRGGTYEPLLSLFSAPSVTRVQCREDAERADLFIPGHTFSDASLDALIAMLQAVDEAGKNLLWIKGGFITSILHGAAPESHIPACYKRVLGYVIDDITPSFDAVLPSRLELYFNSKASSLDLDETRHCRERIDYIVTNRLTKYNFQGAPVPEKLQTTAPKVLVVDQAYGDASIRRGGADGHTFAAMLQAARDENPGAQIVVKTHPDVAALGKSCYYAHLPEEGHLLKLTEPVNPYTLFPHVDRVYVCTSQLGFEALLAGKRVTVFGLPAYAGWGLTDDRQSCPRRTRTLSLEELFFGIFLKYGLYFDPHTLERCSFETFLLGMVRLRNEYCEFVQKYNESEVYA</sequence>
<dbReference type="AlphaFoldDB" id="A0A212JWK1"/>
<dbReference type="PANTHER" id="PTHR13778">
    <property type="entry name" value="GLYCOSYLTRANSFERASE 8 DOMAIN-CONTAINING PROTEIN"/>
    <property type="match status" value="1"/>
</dbReference>
<dbReference type="InterPro" id="IPR002495">
    <property type="entry name" value="Glyco_trans_8"/>
</dbReference>
<proteinExistence type="predicted"/>
<accession>A0A212JWK1</accession>
<evidence type="ECO:0000313" key="5">
    <source>
        <dbReference type="EMBL" id="SBW03831.1"/>
    </source>
</evidence>
<dbReference type="Pfam" id="PF01501">
    <property type="entry name" value="Glyco_transf_8"/>
    <property type="match status" value="1"/>
</dbReference>
<dbReference type="GO" id="GO:0015774">
    <property type="term" value="P:polysaccharide transport"/>
    <property type="evidence" value="ECO:0007669"/>
    <property type="project" value="InterPro"/>
</dbReference>
<dbReference type="CDD" id="cd04194">
    <property type="entry name" value="GT8_A4GalT_like"/>
    <property type="match status" value="1"/>
</dbReference>
<keyword evidence="2 5" id="KW-0808">Transferase</keyword>
<evidence type="ECO:0000256" key="4">
    <source>
        <dbReference type="SAM" id="MobiDB-lite"/>
    </source>
</evidence>
<dbReference type="SUPFAM" id="SSF53448">
    <property type="entry name" value="Nucleotide-diphospho-sugar transferases"/>
    <property type="match status" value="1"/>
</dbReference>
<dbReference type="Pfam" id="PF05159">
    <property type="entry name" value="Capsule_synth"/>
    <property type="match status" value="1"/>
</dbReference>
<dbReference type="GO" id="GO:0008919">
    <property type="term" value="F:lipopolysaccharide glucosyltransferase I activity"/>
    <property type="evidence" value="ECO:0007669"/>
    <property type="project" value="UniProtKB-EC"/>
</dbReference>
<dbReference type="PANTHER" id="PTHR13778:SF47">
    <property type="entry name" value="LIPOPOLYSACCHARIDE 1,3-GALACTOSYLTRANSFERASE"/>
    <property type="match status" value="1"/>
</dbReference>
<keyword evidence="1 5" id="KW-0328">Glycosyltransferase</keyword>
<organism evidence="5">
    <name type="scientific">uncultured delta proteobacterium</name>
    <dbReference type="NCBI Taxonomy" id="34034"/>
    <lineage>
        <taxon>Bacteria</taxon>
        <taxon>Deltaproteobacteria</taxon>
        <taxon>environmental samples</taxon>
    </lineage>
</organism>
<evidence type="ECO:0000256" key="2">
    <source>
        <dbReference type="ARBA" id="ARBA00022679"/>
    </source>
</evidence>
<evidence type="ECO:0000256" key="3">
    <source>
        <dbReference type="ARBA" id="ARBA00022723"/>
    </source>
</evidence>
<gene>
    <name evidence="5" type="ORF">KL86DPRO_20211</name>
</gene>
<protein>
    <submittedName>
        <fullName evidence="5">Putative Lipopolysaccharide glucosyltransferase I</fullName>
        <ecNumber evidence="5">2.4.1.58</ecNumber>
    </submittedName>
</protein>